<accession>A0A439DR41</accession>
<dbReference type="Gene3D" id="1.10.10.10">
    <property type="entry name" value="Winged helix-like DNA-binding domain superfamily/Winged helix DNA-binding domain"/>
    <property type="match status" value="1"/>
</dbReference>
<evidence type="ECO:0000256" key="2">
    <source>
        <dbReference type="ARBA" id="ARBA00023015"/>
    </source>
</evidence>
<comment type="caution">
    <text evidence="8">The sequence shown here is derived from an EMBL/GenBank/DDBJ whole genome shotgun (WGS) entry which is preliminary data.</text>
</comment>
<keyword evidence="2" id="KW-0805">Transcription regulation</keyword>
<dbReference type="SUPFAM" id="SSF52540">
    <property type="entry name" value="P-loop containing nucleoside triphosphate hydrolases"/>
    <property type="match status" value="1"/>
</dbReference>
<dbReference type="PROSITE" id="PS51755">
    <property type="entry name" value="OMPR_PHOB"/>
    <property type="match status" value="1"/>
</dbReference>
<dbReference type="GO" id="GO:0000160">
    <property type="term" value="P:phosphorelay signal transduction system"/>
    <property type="evidence" value="ECO:0007669"/>
    <property type="project" value="InterPro"/>
</dbReference>
<dbReference type="InterPro" id="IPR027417">
    <property type="entry name" value="P-loop_NTPase"/>
</dbReference>
<gene>
    <name evidence="8" type="ORF">MELE44368_23600</name>
</gene>
<dbReference type="InterPro" id="IPR016032">
    <property type="entry name" value="Sig_transdc_resp-reg_C-effctor"/>
</dbReference>
<dbReference type="Proteomes" id="UP000287177">
    <property type="component" value="Unassembled WGS sequence"/>
</dbReference>
<keyword evidence="9" id="KW-1185">Reference proteome</keyword>
<dbReference type="RefSeq" id="WP_128109718.1">
    <property type="nucleotide sequence ID" value="NZ_ATDN01000025.1"/>
</dbReference>
<dbReference type="Pfam" id="PF00486">
    <property type="entry name" value="Trans_reg_C"/>
    <property type="match status" value="1"/>
</dbReference>
<feature type="domain" description="OmpR/PhoB-type" evidence="7">
    <location>
        <begin position="1"/>
        <end position="100"/>
    </location>
</feature>
<dbReference type="PANTHER" id="PTHR35807">
    <property type="entry name" value="TRANSCRIPTIONAL REGULATOR REDD-RELATED"/>
    <property type="match status" value="1"/>
</dbReference>
<evidence type="ECO:0000313" key="8">
    <source>
        <dbReference type="EMBL" id="RWA18262.1"/>
    </source>
</evidence>
<dbReference type="CDD" id="cd15831">
    <property type="entry name" value="BTAD"/>
    <property type="match status" value="1"/>
</dbReference>
<evidence type="ECO:0000256" key="3">
    <source>
        <dbReference type="ARBA" id="ARBA00023125"/>
    </source>
</evidence>
<organism evidence="8 9">
    <name type="scientific">Mycolicibacterium elephantis DSM 44368</name>
    <dbReference type="NCBI Taxonomy" id="1335622"/>
    <lineage>
        <taxon>Bacteria</taxon>
        <taxon>Bacillati</taxon>
        <taxon>Actinomycetota</taxon>
        <taxon>Actinomycetes</taxon>
        <taxon>Mycobacteriales</taxon>
        <taxon>Mycobacteriaceae</taxon>
        <taxon>Mycolicibacterium</taxon>
    </lineage>
</organism>
<dbReference type="InterPro" id="IPR041664">
    <property type="entry name" value="AAA_16"/>
</dbReference>
<dbReference type="Pfam" id="PF03704">
    <property type="entry name" value="BTAD"/>
    <property type="match status" value="1"/>
</dbReference>
<dbReference type="Pfam" id="PF25873">
    <property type="entry name" value="WHD_MalT"/>
    <property type="match status" value="1"/>
</dbReference>
<comment type="similarity">
    <text evidence="1">Belongs to the AfsR/DnrI/RedD regulatory family.</text>
</comment>
<feature type="region of interest" description="Disordered" evidence="6">
    <location>
        <begin position="255"/>
        <end position="282"/>
    </location>
</feature>
<dbReference type="Gene3D" id="3.40.50.300">
    <property type="entry name" value="P-loop containing nucleotide triphosphate hydrolases"/>
    <property type="match status" value="1"/>
</dbReference>
<reference evidence="8 9" key="1">
    <citation type="submission" date="2013-06" db="EMBL/GenBank/DDBJ databases">
        <title>The draft sequence of the Mycobacterium elephantis genome.</title>
        <authorList>
            <person name="Pettersson F.B."/>
            <person name="Das S."/>
            <person name="Dasgupta S."/>
            <person name="Bhattacharya A."/>
            <person name="Kirsebom L.A."/>
        </authorList>
    </citation>
    <scope>NUCLEOTIDE SEQUENCE [LARGE SCALE GENOMIC DNA]</scope>
    <source>
        <strain evidence="8 9">DSM 44368</strain>
    </source>
</reference>
<protein>
    <recommendedName>
        <fullName evidence="7">OmpR/PhoB-type domain-containing protein</fullName>
    </recommendedName>
</protein>
<dbReference type="EMBL" id="ATDN01000025">
    <property type="protein sequence ID" value="RWA18262.1"/>
    <property type="molecule type" value="Genomic_DNA"/>
</dbReference>
<dbReference type="Gene3D" id="1.25.40.10">
    <property type="entry name" value="Tetratricopeptide repeat domain"/>
    <property type="match status" value="2"/>
</dbReference>
<proteinExistence type="inferred from homology"/>
<dbReference type="InterPro" id="IPR005158">
    <property type="entry name" value="BTAD"/>
</dbReference>
<evidence type="ECO:0000256" key="1">
    <source>
        <dbReference type="ARBA" id="ARBA00005820"/>
    </source>
</evidence>
<evidence type="ECO:0000259" key="7">
    <source>
        <dbReference type="PROSITE" id="PS51755"/>
    </source>
</evidence>
<dbReference type="Pfam" id="PF13191">
    <property type="entry name" value="AAA_16"/>
    <property type="match status" value="1"/>
</dbReference>
<dbReference type="PANTHER" id="PTHR35807:SF1">
    <property type="entry name" value="TRANSCRIPTIONAL REGULATOR REDD"/>
    <property type="match status" value="1"/>
</dbReference>
<keyword evidence="3 5" id="KW-0238">DNA-binding</keyword>
<evidence type="ECO:0000256" key="5">
    <source>
        <dbReference type="PROSITE-ProRule" id="PRU01091"/>
    </source>
</evidence>
<feature type="DNA-binding region" description="OmpR/PhoB-type" evidence="5">
    <location>
        <begin position="1"/>
        <end position="100"/>
    </location>
</feature>
<dbReference type="InterPro" id="IPR051677">
    <property type="entry name" value="AfsR-DnrI-RedD_regulator"/>
</dbReference>
<dbReference type="SMART" id="SM00862">
    <property type="entry name" value="Trans_reg_C"/>
    <property type="match status" value="1"/>
</dbReference>
<name>A0A439DR41_9MYCO</name>
<keyword evidence="4" id="KW-0804">Transcription</keyword>
<dbReference type="InterPro" id="IPR036388">
    <property type="entry name" value="WH-like_DNA-bd_sf"/>
</dbReference>
<dbReference type="FunFam" id="1.25.40.10:FF:000222">
    <property type="entry name" value="SARP family transcriptional regulator"/>
    <property type="match status" value="1"/>
</dbReference>
<dbReference type="InterPro" id="IPR059106">
    <property type="entry name" value="WHD_MalT"/>
</dbReference>
<evidence type="ECO:0000256" key="4">
    <source>
        <dbReference type="ARBA" id="ARBA00023163"/>
    </source>
</evidence>
<dbReference type="InterPro" id="IPR011990">
    <property type="entry name" value="TPR-like_helical_dom_sf"/>
</dbReference>
<dbReference type="SMART" id="SM01043">
    <property type="entry name" value="BTAD"/>
    <property type="match status" value="1"/>
</dbReference>
<dbReference type="SUPFAM" id="SSF48452">
    <property type="entry name" value="TPR-like"/>
    <property type="match status" value="1"/>
</dbReference>
<dbReference type="GO" id="GO:0003677">
    <property type="term" value="F:DNA binding"/>
    <property type="evidence" value="ECO:0007669"/>
    <property type="project" value="UniProtKB-UniRule"/>
</dbReference>
<evidence type="ECO:0000256" key="6">
    <source>
        <dbReference type="SAM" id="MobiDB-lite"/>
    </source>
</evidence>
<evidence type="ECO:0000313" key="9">
    <source>
        <dbReference type="Proteomes" id="UP000287177"/>
    </source>
</evidence>
<sequence length="1055" mass="115454">MTGRPLFGVLGPLTVGVDGGEPLELGGRKQRELLGLLLLSPNRVLPAGQIADALWCGNPPPSADVTLRAHVSRLRSRLAAIDAQDALVTRQAGYGLFVEPDQLDTARFERLLAAGQDALRDGEPSRAAELLDDALSLWRGAVLEDLGGPEFAAAEAARLDELRLVATDHRIDAHLVLGRHQAVIAELERLVAAHPYREQLHCKLMLALYRAGRQADALNVSAAVRKALAEELGVDPSPALRDLETAILRHDPSLLPAAEPAPRTPATPPAAVTKYRPSTPPRRLVSRPRLIDELRADGPRRLVVIHGPAGFGKTTLAVQWREALVDADVAVAWLTVDDDDNNPVWFLANLIEAVRTARPTLAPDLRQALEERGAAATRLVLTALINDIEAQRSPTCVVIDDWHRITDPATTEAMAYLLDHAGPQLQVVVTTRSRSGLPLGRMRVRNELVEIDSTALRFDTSEAHTFLVENDGLPLTLRDVTKLEQTTEGWVAALQLASLSLRNSDDPSALVERMSGRHHAVGEYLAENVLDSLNPEMLEFLMATSIVEQICGNLASTLAGVGNGQALLEEAERRDLFLRRLDDDREWFQYHQLFADFLRRRLECDRPQRIPELHAAASRWFADHDMVREAIGHAVAAGDEDRAIELIERHGVDLEQQAQLSTLQALVATLPPRIVTLSPRLQLFLARAHSLLQQPEQARAALDAFESAVEARALSPSEVREMRVEADVFRALVQVWADRDDGTDELLSECLTHPETLPPFIVGTAANVASFLDICRFDFTAARRRQDWAIEYHLRCGNSFVLIYGHCLAAMAASQQLDMVEAETRLREAVRIARGSQAPYSHAARVAYALLAEHLYERGEIHAADQLLEDSGRFGTGGGPPVEFMIARCVTGAQIKVALGQRDAAAALLNEGAEVAAAAGLSRLSAAVEAERARLSLPAPDEYPRRSVYDDGLSTETTAQLRDEAAILKLLGTDPGLACERARAWVKRLERQDRPRALLQANRLLLSALAAAGRTDEARRLLAQLAAQCTELGMVRYLVDGGPHVKALLTELDPA</sequence>
<dbReference type="InterPro" id="IPR001867">
    <property type="entry name" value="OmpR/PhoB-type_DNA-bd"/>
</dbReference>
<dbReference type="SUPFAM" id="SSF46894">
    <property type="entry name" value="C-terminal effector domain of the bipartite response regulators"/>
    <property type="match status" value="1"/>
</dbReference>
<dbReference type="AlphaFoldDB" id="A0A439DR41"/>
<dbReference type="GO" id="GO:0006355">
    <property type="term" value="P:regulation of DNA-templated transcription"/>
    <property type="evidence" value="ECO:0007669"/>
    <property type="project" value="InterPro"/>
</dbReference>